<dbReference type="Gene3D" id="3.40.630.30">
    <property type="match status" value="1"/>
</dbReference>
<proteinExistence type="predicted"/>
<organism evidence="2 3">
    <name type="scientific">[Torrubiella] hemipterigena</name>
    <dbReference type="NCBI Taxonomy" id="1531966"/>
    <lineage>
        <taxon>Eukaryota</taxon>
        <taxon>Fungi</taxon>
        <taxon>Dikarya</taxon>
        <taxon>Ascomycota</taxon>
        <taxon>Pezizomycotina</taxon>
        <taxon>Sordariomycetes</taxon>
        <taxon>Hypocreomycetidae</taxon>
        <taxon>Hypocreales</taxon>
        <taxon>Clavicipitaceae</taxon>
        <taxon>Clavicipitaceae incertae sedis</taxon>
        <taxon>'Torrubiella' clade</taxon>
    </lineage>
</organism>
<gene>
    <name evidence="2" type="ORF">VHEMI08350</name>
</gene>
<dbReference type="InterPro" id="IPR052523">
    <property type="entry name" value="Trichothecene_AcTrans"/>
</dbReference>
<evidence type="ECO:0000313" key="2">
    <source>
        <dbReference type="EMBL" id="CEJ92716.1"/>
    </source>
</evidence>
<dbReference type="CDD" id="cd04301">
    <property type="entry name" value="NAT_SF"/>
    <property type="match status" value="1"/>
</dbReference>
<dbReference type="AlphaFoldDB" id="A0A0A1T6J4"/>
<dbReference type="Pfam" id="PF00583">
    <property type="entry name" value="Acetyltransf_1"/>
    <property type="match status" value="1"/>
</dbReference>
<dbReference type="GO" id="GO:0016747">
    <property type="term" value="F:acyltransferase activity, transferring groups other than amino-acyl groups"/>
    <property type="evidence" value="ECO:0007669"/>
    <property type="project" value="InterPro"/>
</dbReference>
<dbReference type="Proteomes" id="UP000039046">
    <property type="component" value="Unassembled WGS sequence"/>
</dbReference>
<protein>
    <recommendedName>
        <fullName evidence="1">N-acetyltransferase domain-containing protein</fullName>
    </recommendedName>
</protein>
<name>A0A0A1T6J4_9HYPO</name>
<evidence type="ECO:0000259" key="1">
    <source>
        <dbReference type="PROSITE" id="PS51186"/>
    </source>
</evidence>
<dbReference type="OrthoDB" id="10267969at2759"/>
<feature type="domain" description="N-acetyltransferase" evidence="1">
    <location>
        <begin position="3"/>
        <end position="209"/>
    </location>
</feature>
<sequence>MTITVRLATEADVAGITDVSMEAFDPSTDAIARHLFPPHLRNHANDFRAWSISRKSTRLRTPYTLMMVAVDDTISDTTEAVVGYSTWIQPAPPGEGPARPKTPPAGIDADALAQLKQAMMQDEEDTNSLNLPRKLWTLDSLGVRPEQQGKGIGKRLLKDGMDRAFADGCDCYLIATPAGMPLYRSAGFKDVRVVHIFGEEHMSMMKALPGAD</sequence>
<dbReference type="PANTHER" id="PTHR42791">
    <property type="entry name" value="GNAT FAMILY ACETYLTRANSFERASE"/>
    <property type="match status" value="1"/>
</dbReference>
<dbReference type="InterPro" id="IPR000182">
    <property type="entry name" value="GNAT_dom"/>
</dbReference>
<dbReference type="PROSITE" id="PS51186">
    <property type="entry name" value="GNAT"/>
    <property type="match status" value="1"/>
</dbReference>
<accession>A0A0A1T6J4</accession>
<evidence type="ECO:0000313" key="3">
    <source>
        <dbReference type="Proteomes" id="UP000039046"/>
    </source>
</evidence>
<dbReference type="InterPro" id="IPR016181">
    <property type="entry name" value="Acyl_CoA_acyltransferase"/>
</dbReference>
<dbReference type="HOGENOM" id="CLU_060131_3_0_1"/>
<keyword evidence="3" id="KW-1185">Reference proteome</keyword>
<reference evidence="2 3" key="1">
    <citation type="journal article" date="2015" name="Genome Announc.">
        <title>Draft Genome Sequence and Gene Annotation of the Entomopathogenic Fungus Verticillium hemipterigenum.</title>
        <authorList>
            <person name="Horn F."/>
            <person name="Habel A."/>
            <person name="Scharf D.H."/>
            <person name="Dworschak J."/>
            <person name="Brakhage A.A."/>
            <person name="Guthke R."/>
            <person name="Hertweck C."/>
            <person name="Linde J."/>
        </authorList>
    </citation>
    <scope>NUCLEOTIDE SEQUENCE [LARGE SCALE GENOMIC DNA]</scope>
</reference>
<dbReference type="SUPFAM" id="SSF55729">
    <property type="entry name" value="Acyl-CoA N-acyltransferases (Nat)"/>
    <property type="match status" value="1"/>
</dbReference>
<dbReference type="PANTHER" id="PTHR42791:SF2">
    <property type="entry name" value="N-ACETYLTRANSFERASE DOMAIN-CONTAINING PROTEIN"/>
    <property type="match status" value="1"/>
</dbReference>
<dbReference type="EMBL" id="CDHN01000005">
    <property type="protein sequence ID" value="CEJ92716.1"/>
    <property type="molecule type" value="Genomic_DNA"/>
</dbReference>
<dbReference type="STRING" id="1531966.A0A0A1T6J4"/>